<protein>
    <submittedName>
        <fullName evidence="2">Monooxygenase</fullName>
    </submittedName>
</protein>
<dbReference type="Proteomes" id="UP001215280">
    <property type="component" value="Unassembled WGS sequence"/>
</dbReference>
<keyword evidence="2" id="KW-0503">Monooxygenase</keyword>
<dbReference type="SUPFAM" id="SSF51905">
    <property type="entry name" value="FAD/NAD(P)-binding domain"/>
    <property type="match status" value="1"/>
</dbReference>
<proteinExistence type="predicted"/>
<name>A0AAD7HMB1_9AGAR</name>
<dbReference type="EMBL" id="JARJLG010000251">
    <property type="protein sequence ID" value="KAJ7723091.1"/>
    <property type="molecule type" value="Genomic_DNA"/>
</dbReference>
<evidence type="ECO:0000313" key="2">
    <source>
        <dbReference type="EMBL" id="KAJ7723091.1"/>
    </source>
</evidence>
<dbReference type="Gene3D" id="3.30.9.60">
    <property type="match status" value="1"/>
</dbReference>
<dbReference type="InterPro" id="IPR053212">
    <property type="entry name" value="DHP_3-monooxygenase"/>
</dbReference>
<keyword evidence="3" id="KW-1185">Reference proteome</keyword>
<evidence type="ECO:0000259" key="1">
    <source>
        <dbReference type="Pfam" id="PF22607"/>
    </source>
</evidence>
<accession>A0AAD7HMB1</accession>
<sequence>MPHAIISGGSLSGLFAGVVLKQLGYRVTIFERSPVMVGQGAGIVCGGEVAQFFQMFDKTKTTLVVRSNARQHLNKDGGVVFGTYSNTVQQMTSWDKLFYVLRANFDGFHKDDFIYGPGDEPSTMVDKNMSYRLGHAVTSHSVDSATGRVRVEYTVQSATEGAPPTTGTEEADVLICAEGPAAPSRDVYLPDVKRGYSGYLAFRGLVPEAELSPETAKSLTQIFTFYFGKKTQMLSYMIPGPRGDTTPGNRHLNWVWYNNYAEGTPEYKRMMTDKSGRVHSNAMRPGDLPEDVIQTEYRQRAEEILPPQFKEIVLKTKNPFFQRVTDLMAPKAVFHDGRFILFGDALQGPRPHTAASTNQGAVHALLLFDHLRQASARGTPLQTALKGLEGDWQATALSYAGQLAYSGKMMGDRSQFGEP</sequence>
<dbReference type="Pfam" id="PF22607">
    <property type="entry name" value="FAD_binding-like"/>
    <property type="match status" value="1"/>
</dbReference>
<dbReference type="InterPro" id="IPR054707">
    <property type="entry name" value="DhpH_subs-bd"/>
</dbReference>
<dbReference type="GO" id="GO:0004497">
    <property type="term" value="F:monooxygenase activity"/>
    <property type="evidence" value="ECO:0007669"/>
    <property type="project" value="UniProtKB-KW"/>
</dbReference>
<dbReference type="PANTHER" id="PTHR47469:SF2">
    <property type="entry name" value="OS06G0597600 PROTEIN"/>
    <property type="match status" value="1"/>
</dbReference>
<dbReference type="AlphaFoldDB" id="A0AAD7HMB1"/>
<keyword evidence="2" id="KW-0560">Oxidoreductase</keyword>
<feature type="domain" description="2,6-dihydroxypyridine 3-monooxygenase substrate binding" evidence="1">
    <location>
        <begin position="196"/>
        <end position="326"/>
    </location>
</feature>
<comment type="caution">
    <text evidence="2">The sequence shown here is derived from an EMBL/GenBank/DDBJ whole genome shotgun (WGS) entry which is preliminary data.</text>
</comment>
<dbReference type="InterPro" id="IPR036188">
    <property type="entry name" value="FAD/NAD-bd_sf"/>
</dbReference>
<gene>
    <name evidence="2" type="ORF">DFH07DRAFT_856193</name>
</gene>
<reference evidence="2" key="1">
    <citation type="submission" date="2023-03" db="EMBL/GenBank/DDBJ databases">
        <title>Massive genome expansion in bonnet fungi (Mycena s.s.) driven by repeated elements and novel gene families across ecological guilds.</title>
        <authorList>
            <consortium name="Lawrence Berkeley National Laboratory"/>
            <person name="Harder C.B."/>
            <person name="Miyauchi S."/>
            <person name="Viragh M."/>
            <person name="Kuo A."/>
            <person name="Thoen E."/>
            <person name="Andreopoulos B."/>
            <person name="Lu D."/>
            <person name="Skrede I."/>
            <person name="Drula E."/>
            <person name="Henrissat B."/>
            <person name="Morin E."/>
            <person name="Kohler A."/>
            <person name="Barry K."/>
            <person name="LaButti K."/>
            <person name="Morin E."/>
            <person name="Salamov A."/>
            <person name="Lipzen A."/>
            <person name="Mereny Z."/>
            <person name="Hegedus B."/>
            <person name="Baldrian P."/>
            <person name="Stursova M."/>
            <person name="Weitz H."/>
            <person name="Taylor A."/>
            <person name="Grigoriev I.V."/>
            <person name="Nagy L.G."/>
            <person name="Martin F."/>
            <person name="Kauserud H."/>
        </authorList>
    </citation>
    <scope>NUCLEOTIDE SEQUENCE</scope>
    <source>
        <strain evidence="2">CBHHK188m</strain>
    </source>
</reference>
<evidence type="ECO:0000313" key="3">
    <source>
        <dbReference type="Proteomes" id="UP001215280"/>
    </source>
</evidence>
<dbReference type="SUPFAM" id="SSF54373">
    <property type="entry name" value="FAD-linked reductases, C-terminal domain"/>
    <property type="match status" value="1"/>
</dbReference>
<organism evidence="2 3">
    <name type="scientific">Mycena maculata</name>
    <dbReference type="NCBI Taxonomy" id="230809"/>
    <lineage>
        <taxon>Eukaryota</taxon>
        <taxon>Fungi</taxon>
        <taxon>Dikarya</taxon>
        <taxon>Basidiomycota</taxon>
        <taxon>Agaricomycotina</taxon>
        <taxon>Agaricomycetes</taxon>
        <taxon>Agaricomycetidae</taxon>
        <taxon>Agaricales</taxon>
        <taxon>Marasmiineae</taxon>
        <taxon>Mycenaceae</taxon>
        <taxon>Mycena</taxon>
    </lineage>
</organism>
<dbReference type="PANTHER" id="PTHR47469">
    <property type="entry name" value="MONOOXYGENASE-LIKE"/>
    <property type="match status" value="1"/>
</dbReference>